<keyword evidence="7" id="KW-0255">Endonuclease</keyword>
<dbReference type="PANTHER" id="PTHR30337">
    <property type="entry name" value="COMPONENT OF ATP-DEPENDENT DSDNA EXONUCLEASE"/>
    <property type="match status" value="1"/>
</dbReference>
<keyword evidence="4 7" id="KW-0540">Nuclease</keyword>
<dbReference type="GO" id="GO:0006260">
    <property type="term" value="P:DNA replication"/>
    <property type="evidence" value="ECO:0007669"/>
    <property type="project" value="UniProtKB-KW"/>
</dbReference>
<dbReference type="InterPro" id="IPR004843">
    <property type="entry name" value="Calcineurin-like_PHP"/>
</dbReference>
<sequence length="400" mass="45689">MRILHTSDWHLGKTLENFSRLAEQEKFLDDFVKIAEENDVDLVIIAGDVYDSSNPPAKAEMLFYNTLKRLANGERVILAIAGNHDNPERLSAASPLAYEQGVILLGSTKTIVPTGDFGRFKIHNSGEGFFEVEIKGERAVVIALPYPSEKRLNEIFSESLEEEERQKSYSERVGRLFEELSKNYREDTINIAVSHIFVAGGEEAGSERPIQLGGSFTVELKHLPEKAQYIALGHLHKPQRVSDALPVYYSGSPLQYSKSEMNQSKCAYLVDLKAGEKAYVKEVYFKNYKPIEVIRCDGIEEALKICEEYKDKDVWAYFEIKTESPLPSSQIREMKRLMPDIVEIRPILPEEEDVFEEIEVEDKDIRELFQEFYLKEKKVPPSEEMVELFMSIIGKEDEGA</sequence>
<evidence type="ECO:0000256" key="5">
    <source>
        <dbReference type="ARBA" id="ARBA00022801"/>
    </source>
</evidence>
<comment type="similarity">
    <text evidence="1 7">Belongs to the SbcD family.</text>
</comment>
<dbReference type="PANTHER" id="PTHR30337:SF0">
    <property type="entry name" value="NUCLEASE SBCCD SUBUNIT D"/>
    <property type="match status" value="1"/>
</dbReference>
<dbReference type="InterPro" id="IPR050535">
    <property type="entry name" value="DNA_Repair-Maintenance_Comp"/>
</dbReference>
<dbReference type="Pfam" id="PF00149">
    <property type="entry name" value="Metallophos"/>
    <property type="match status" value="1"/>
</dbReference>
<dbReference type="InterPro" id="IPR004593">
    <property type="entry name" value="SbcD"/>
</dbReference>
<evidence type="ECO:0000256" key="2">
    <source>
        <dbReference type="ARBA" id="ARBA00011322"/>
    </source>
</evidence>
<keyword evidence="5 7" id="KW-0378">Hydrolase</keyword>
<evidence type="ECO:0000256" key="1">
    <source>
        <dbReference type="ARBA" id="ARBA00010555"/>
    </source>
</evidence>
<dbReference type="Pfam" id="PF12320">
    <property type="entry name" value="SbcD_C"/>
    <property type="match status" value="1"/>
</dbReference>
<dbReference type="NCBIfam" id="TIGR00619">
    <property type="entry name" value="sbcd"/>
    <property type="match status" value="1"/>
</dbReference>
<feature type="domain" description="Nuclease SbcCD subunit D C-terminal" evidence="9">
    <location>
        <begin position="288"/>
        <end position="376"/>
    </location>
</feature>
<proteinExistence type="inferred from homology"/>
<dbReference type="EMBL" id="DOLB01000078">
    <property type="protein sequence ID" value="HBT49088.1"/>
    <property type="molecule type" value="Genomic_DNA"/>
</dbReference>
<accession>A0A101E5Y4</accession>
<protein>
    <recommendedName>
        <fullName evidence="3 7">Nuclease SbcCD subunit D</fullName>
    </recommendedName>
</protein>
<evidence type="ECO:0000256" key="6">
    <source>
        <dbReference type="ARBA" id="ARBA00022839"/>
    </source>
</evidence>
<evidence type="ECO:0000259" key="9">
    <source>
        <dbReference type="Pfam" id="PF12320"/>
    </source>
</evidence>
<dbReference type="GO" id="GO:0008408">
    <property type="term" value="F:3'-5' exonuclease activity"/>
    <property type="evidence" value="ECO:0007669"/>
    <property type="project" value="InterPro"/>
</dbReference>
<dbReference type="Gene3D" id="3.60.21.10">
    <property type="match status" value="1"/>
</dbReference>
<comment type="function">
    <text evidence="7">SbcCD cleaves DNA hairpin structures. These structures can inhibit DNA replication and are intermediates in certain DNA recombination reactions. The complex acts as a 3'-&gt;5' double strand exonuclease that can open hairpins. It also has a 5' single-strand endonuclease activity.</text>
</comment>
<evidence type="ECO:0000313" key="11">
    <source>
        <dbReference type="Proteomes" id="UP000264445"/>
    </source>
</evidence>
<name>A0A101E5Y4_9THEO</name>
<keyword evidence="7" id="KW-0233">DNA recombination</keyword>
<gene>
    <name evidence="7" type="primary">sbcD</name>
    <name evidence="10" type="ORF">DEA61_04470</name>
</gene>
<keyword evidence="7" id="KW-0235">DNA replication</keyword>
<comment type="subunit">
    <text evidence="2 7">Heterodimer of SbcC and SbcD.</text>
</comment>
<dbReference type="InterPro" id="IPR026843">
    <property type="entry name" value="SbcD_C"/>
</dbReference>
<dbReference type="CDD" id="cd00840">
    <property type="entry name" value="MPP_Mre11_N"/>
    <property type="match status" value="1"/>
</dbReference>
<evidence type="ECO:0000256" key="3">
    <source>
        <dbReference type="ARBA" id="ARBA00013365"/>
    </source>
</evidence>
<organism evidence="10 11">
    <name type="scientific">Caldanaerobacter subterraneus</name>
    <dbReference type="NCBI Taxonomy" id="911092"/>
    <lineage>
        <taxon>Bacteria</taxon>
        <taxon>Bacillati</taxon>
        <taxon>Bacillota</taxon>
        <taxon>Clostridia</taxon>
        <taxon>Thermoanaerobacterales</taxon>
        <taxon>Thermoanaerobacteraceae</taxon>
        <taxon>Caldanaerobacter</taxon>
    </lineage>
</organism>
<dbReference type="RefSeq" id="WP_278428945.1">
    <property type="nucleotide sequence ID" value="NZ_DOLB01000078.1"/>
</dbReference>
<comment type="caution">
    <text evidence="10">The sequence shown here is derived from an EMBL/GenBank/DDBJ whole genome shotgun (WGS) entry which is preliminary data.</text>
</comment>
<evidence type="ECO:0000313" key="10">
    <source>
        <dbReference type="EMBL" id="HBT49088.1"/>
    </source>
</evidence>
<evidence type="ECO:0000259" key="8">
    <source>
        <dbReference type="Pfam" id="PF00149"/>
    </source>
</evidence>
<dbReference type="Proteomes" id="UP000264445">
    <property type="component" value="Unassembled WGS sequence"/>
</dbReference>
<dbReference type="GO" id="GO:0004519">
    <property type="term" value="F:endonuclease activity"/>
    <property type="evidence" value="ECO:0007669"/>
    <property type="project" value="UniProtKB-KW"/>
</dbReference>
<reference evidence="10 11" key="1">
    <citation type="journal article" date="2018" name="Nat. Biotechnol.">
        <title>A standardized bacterial taxonomy based on genome phylogeny substantially revises the tree of life.</title>
        <authorList>
            <person name="Parks D.H."/>
            <person name="Chuvochina M."/>
            <person name="Waite D.W."/>
            <person name="Rinke C."/>
            <person name="Skarshewski A."/>
            <person name="Chaumeil P.A."/>
            <person name="Hugenholtz P."/>
        </authorList>
    </citation>
    <scope>NUCLEOTIDE SEQUENCE [LARGE SCALE GENOMIC DNA]</scope>
    <source>
        <strain evidence="10">UBA12544</strain>
    </source>
</reference>
<dbReference type="AlphaFoldDB" id="A0A101E5Y4"/>
<evidence type="ECO:0000256" key="4">
    <source>
        <dbReference type="ARBA" id="ARBA00022722"/>
    </source>
</evidence>
<keyword evidence="6 7" id="KW-0269">Exonuclease</keyword>
<evidence type="ECO:0000256" key="7">
    <source>
        <dbReference type="RuleBase" id="RU363069"/>
    </source>
</evidence>
<feature type="domain" description="Calcineurin-like phosphoesterase" evidence="8">
    <location>
        <begin position="1"/>
        <end position="238"/>
    </location>
</feature>
<dbReference type="SUPFAM" id="SSF56300">
    <property type="entry name" value="Metallo-dependent phosphatases"/>
    <property type="match status" value="1"/>
</dbReference>
<dbReference type="GO" id="GO:0006310">
    <property type="term" value="P:DNA recombination"/>
    <property type="evidence" value="ECO:0007669"/>
    <property type="project" value="UniProtKB-KW"/>
</dbReference>
<dbReference type="InterPro" id="IPR041796">
    <property type="entry name" value="Mre11_N"/>
</dbReference>
<dbReference type="InterPro" id="IPR029052">
    <property type="entry name" value="Metallo-depent_PP-like"/>
</dbReference>